<dbReference type="Pfam" id="PF12951">
    <property type="entry name" value="PATR"/>
    <property type="match status" value="10"/>
</dbReference>
<dbReference type="InterPro" id="IPR051551">
    <property type="entry name" value="Autotransporter_adhesion"/>
</dbReference>
<reference evidence="3" key="1">
    <citation type="journal article" date="2018" name="Genome Biol.">
        <title>SKESA: strategic k-mer extension for scrupulous assemblies.</title>
        <authorList>
            <person name="Souvorov A."/>
            <person name="Agarwala R."/>
            <person name="Lipman D.J."/>
        </authorList>
    </citation>
    <scope>NUCLEOTIDE SEQUENCE</scope>
    <source>
        <strain evidence="3">MA.NL_C2</strain>
    </source>
</reference>
<comment type="caution">
    <text evidence="3">The sequence shown here is derived from an EMBL/GenBank/DDBJ whole genome shotgun (WGS) entry which is preliminary data.</text>
</comment>
<evidence type="ECO:0000313" key="3">
    <source>
        <dbReference type="EMBL" id="HAF1769196.1"/>
    </source>
</evidence>
<dbReference type="Pfam" id="PF13018">
    <property type="entry name" value="ESPR"/>
    <property type="match status" value="1"/>
</dbReference>
<dbReference type="InterPro" id="IPR011050">
    <property type="entry name" value="Pectin_lyase_fold/virulence"/>
</dbReference>
<reference evidence="3" key="2">
    <citation type="submission" date="2020-02" db="EMBL/GenBank/DDBJ databases">
        <authorList>
            <consortium name="NCBI Pathogen Detection Project"/>
        </authorList>
    </citation>
    <scope>NUCLEOTIDE SEQUENCE</scope>
    <source>
        <strain evidence="3">MA.NL_C2</strain>
    </source>
</reference>
<name>A0A742YPZ3_SALER</name>
<feature type="domain" description="ESPR" evidence="2">
    <location>
        <begin position="1"/>
        <end position="44"/>
    </location>
</feature>
<feature type="non-terminal residue" evidence="3">
    <location>
        <position position="1783"/>
    </location>
</feature>
<keyword evidence="1" id="KW-0732">Signal</keyword>
<protein>
    <submittedName>
        <fullName evidence="3">AIDA autotransporter-like protein ShdA</fullName>
    </submittedName>
</protein>
<dbReference type="InterPro" id="IPR012332">
    <property type="entry name" value="Autotransporter_pectin_lyase_C"/>
</dbReference>
<dbReference type="NCBIfam" id="TIGR02601">
    <property type="entry name" value="autotrns_rpt"/>
    <property type="match status" value="10"/>
</dbReference>
<sequence length="1783" mass="177253">MNKTYNIIWNAARGMYIVTSELARSGSRAIVSVSASCAVTLLAMDAAPAVAEETRVSIPSQTTTYTLSGATPFVVEAGNTIATDTAASAAIVGDNSNDWDLLIESGAVVGSSLIDSQAMNLDSLTGATSVHNQGTITGSSADGTILLQNGGSVINDGRIENSAIYVHNLDLGAPEIDAAIYMLNGGSYVSSENGVLKGVSGVIVQSGEVHITNGGTINSDGSWRSYGVELRGGAYGTIVNTGTIITTASDGSGEIEDAAIYAHTFDDIAAGDYVSVDNSGLLQSDFIAVALYHGAHFEVINRAGGVITAGNSSLVGIQSAAMELKAGANNLVTNDGTISAYGTANTYGIHYGESTSGGVITNTGSITTTGGGAGDASVYVHGNGDGTVVNNSGTMSSTVYGVYLDSARSKGHTLNNQAGGAISANTAVAINGNGNTITNQGKMTGVSDGLLISGNNNIVTTSGGEISGKNGIRVSKGSGNQITAKSGSKITTTSTGISIAGGNNQITTESGSAIVAKDNGILINSGANNVTNGGSITATGSSISYGIHYYSGTSGTITNTGTITTTGKGAGDASVYAHGGAVTINNSGTMDSSVFGVYVTTGHTLNNLAGGSITANTAVQFHGNNNTLANAGAILGDTNGVTISGSGNTLTNQGKITGGTNAILINSGSKNNTLTLNTGTEISGSITDDNNSASANNNLILDGEGTLGSSISGLNSVTSSGDWTLSGATMNLSGTTNSALWVKSGTLILNGAMTAKGATVDSGTTLQIGNSGTLGTFNGDIVDNGTLTFNRSDAAAYGSVISGSGNVVKQGGGELTLSNNNSYSGGTTIAEGTLTATAGGALGSGNIDNRAYLKLDAASASDPFIVADLTTHSGATVEIGAGSTLQANTLTQQDGSTLTADLTATSGPAIRAKNVNLDGTLNVASPASQEPIRSTDDLISLALIESDNAISGDFDGITINGNAMNPDAFITVVGQKNVNDTHYDLVETLTWYADRYNAAIDAHGTFNLADADDSFTVNTVLENVDANSGWNGQSLTKTGAGTLILNAENTYTGGTTISEGTLVANNVEALGTGNVTDNATLELNTGGDFDNAISGSGQVVKSGDKTLTLSGANSYTGGTTISGGTLVATNVEALGSGDVTDNATLELNTGGTFDNVISGSGQVVKSGDEMLTLSGANSYTGGTTISGGTLVASNVEALGSGDVTDNATLELNTGGNFDNAISGSGQVVKSGDDALTLSGNNSYTGGTLISDGTLVASNVEALGSGDVTNDAVLELNTGGDFDNAISGSGQVVKSGDKTLTLSGANSYTGGTTISGGTLVASNVEALGSGDITDNATLELNTGGDFDNAISGSGQVVKSGDETLTLSGTNTYTGGTTISGGTLIATHVNALGTGAIDNRASLLLDASGQFAVTDLTTESGGNTEIGAGSTLQATTLTQKSDSTLTINLNSNTADPVIHAASQVSLAGTLDITGVGDVLDSDPASTDDLDTFTLIASDKTIAGDFEKLTVAGMDADLADFITVDGRIDDTGKQYELTTALTWYADRDDAVTDAHGTFNLTNADGSFAVNTVLENVDATLDPDSATGWDGTSLIKQGAGTLILNAENTYTVGTTISGGTLVATNVDALGSGDVTDDATLELNTGGTFDNAISGSGQVVKSGDKMLTLSGTNSYSGGTLISGGTLVATNVDALGSGDVTDDATLELNTGGTFDNAISGSGQVVKSGDDTLTLSGSNTYTGGTIISGGTLVASNVEALGTGDVTNDAVLELNTGGDFDNAISGSGQVV</sequence>
<accession>A0A742YPZ3</accession>
<dbReference type="Gene3D" id="2.160.20.20">
    <property type="match status" value="3"/>
</dbReference>
<evidence type="ECO:0000259" key="2">
    <source>
        <dbReference type="Pfam" id="PF13018"/>
    </source>
</evidence>
<organism evidence="3">
    <name type="scientific">Salmonella enterica</name>
    <name type="common">Salmonella choleraesuis</name>
    <dbReference type="NCBI Taxonomy" id="28901"/>
    <lineage>
        <taxon>Bacteria</taxon>
        <taxon>Pseudomonadati</taxon>
        <taxon>Pseudomonadota</taxon>
        <taxon>Gammaproteobacteria</taxon>
        <taxon>Enterobacterales</taxon>
        <taxon>Enterobacteriaceae</taxon>
        <taxon>Salmonella</taxon>
    </lineage>
</organism>
<dbReference type="InterPro" id="IPR024973">
    <property type="entry name" value="ESPR"/>
</dbReference>
<dbReference type="EMBL" id="DAAUJW010000021">
    <property type="protein sequence ID" value="HAF1769196.1"/>
    <property type="molecule type" value="Genomic_DNA"/>
</dbReference>
<proteinExistence type="predicted"/>
<dbReference type="PANTHER" id="PTHR35037">
    <property type="entry name" value="C-TERMINAL REGION OF AIDA-LIKE PROTEIN"/>
    <property type="match status" value="1"/>
</dbReference>
<gene>
    <name evidence="3" type="ORF">G9B29_003368</name>
</gene>
<dbReference type="PANTHER" id="PTHR35037:SF3">
    <property type="entry name" value="C-TERMINAL REGION OF AIDA-LIKE PROTEIN"/>
    <property type="match status" value="1"/>
</dbReference>
<dbReference type="InterPro" id="IPR013425">
    <property type="entry name" value="Autotrns_rpt"/>
</dbReference>
<dbReference type="SUPFAM" id="SSF51126">
    <property type="entry name" value="Pectin lyase-like"/>
    <property type="match status" value="2"/>
</dbReference>
<evidence type="ECO:0000256" key="1">
    <source>
        <dbReference type="ARBA" id="ARBA00022729"/>
    </source>
</evidence>